<proteinExistence type="predicted"/>
<feature type="region of interest" description="Disordered" evidence="2">
    <location>
        <begin position="63"/>
        <end position="100"/>
    </location>
</feature>
<organism evidence="3 4">
    <name type="scientific">Podospora aff. communis PSN243</name>
    <dbReference type="NCBI Taxonomy" id="3040156"/>
    <lineage>
        <taxon>Eukaryota</taxon>
        <taxon>Fungi</taxon>
        <taxon>Dikarya</taxon>
        <taxon>Ascomycota</taxon>
        <taxon>Pezizomycotina</taxon>
        <taxon>Sordariomycetes</taxon>
        <taxon>Sordariomycetidae</taxon>
        <taxon>Sordariales</taxon>
        <taxon>Podosporaceae</taxon>
        <taxon>Podospora</taxon>
    </lineage>
</organism>
<dbReference type="InterPro" id="IPR023213">
    <property type="entry name" value="CAT-like_dom_sf"/>
</dbReference>
<name>A0AAV9GVL9_9PEZI</name>
<sequence>MFSTSTTDGSHTVLLSPLDNYMPRIYVILYLVFHTPDTSAAVDALQAGVEKLGSQLPFLRGSVSTSDDSRGQMAITWSPSDPPLSLHSTPSLGTNPPSYDQLKSENAPLRYFANTFPALLRPRTGNNPGAPAFAASYTPLDTAVVLGIAVHHGLSDGTGVSEIIRFFASCTSGISPPEFQSPHPDEPLLRRQLIHSALPSAPTKSLPDRLASLPEFYLLSAASLPQQVDTSAPKGNAKLFTFPLSKIEDAKGVLRIKGVEPAALTVNNILTAVIWACIVRARAARRGNTVLGNGASKMGFAVNARGIFTGTITQQPYLGNVNLFGLVEVPCTELERIGGRCLSTGTLEDLGPVIEGMYKAARRVTGEHVAEVVAMMEEVGDVRDVAPNWVRSNGADLSVTSWANMGVYESDFGERVGRPVFMRVPEFESDGLVVVLPRKREGREEKIEVVLLLCEEDLEFLEGDEVWRSWVG</sequence>
<dbReference type="Gene3D" id="3.30.559.10">
    <property type="entry name" value="Chloramphenicol acetyltransferase-like domain"/>
    <property type="match status" value="2"/>
</dbReference>
<evidence type="ECO:0000256" key="1">
    <source>
        <dbReference type="ARBA" id="ARBA00022679"/>
    </source>
</evidence>
<dbReference type="GO" id="GO:0016747">
    <property type="term" value="F:acyltransferase activity, transferring groups other than amino-acyl groups"/>
    <property type="evidence" value="ECO:0007669"/>
    <property type="project" value="TreeGrafter"/>
</dbReference>
<evidence type="ECO:0000313" key="3">
    <source>
        <dbReference type="EMBL" id="KAK4451959.1"/>
    </source>
</evidence>
<evidence type="ECO:0000256" key="2">
    <source>
        <dbReference type="SAM" id="MobiDB-lite"/>
    </source>
</evidence>
<comment type="caution">
    <text evidence="3">The sequence shown here is derived from an EMBL/GenBank/DDBJ whole genome shotgun (WGS) entry which is preliminary data.</text>
</comment>
<dbReference type="Pfam" id="PF02458">
    <property type="entry name" value="Transferase"/>
    <property type="match status" value="1"/>
</dbReference>
<keyword evidence="4" id="KW-1185">Reference proteome</keyword>
<evidence type="ECO:0000313" key="4">
    <source>
        <dbReference type="Proteomes" id="UP001321760"/>
    </source>
</evidence>
<feature type="compositionally biased region" description="Polar residues" evidence="2">
    <location>
        <begin position="86"/>
        <end position="98"/>
    </location>
</feature>
<dbReference type="PANTHER" id="PTHR31642">
    <property type="entry name" value="TRICHOTHECENE 3-O-ACETYLTRANSFERASE"/>
    <property type="match status" value="1"/>
</dbReference>
<dbReference type="AlphaFoldDB" id="A0AAV9GVL9"/>
<dbReference type="Proteomes" id="UP001321760">
    <property type="component" value="Unassembled WGS sequence"/>
</dbReference>
<dbReference type="InterPro" id="IPR050317">
    <property type="entry name" value="Plant_Fungal_Acyltransferase"/>
</dbReference>
<gene>
    <name evidence="3" type="ORF">QBC34DRAFT_400008</name>
</gene>
<dbReference type="PANTHER" id="PTHR31642:SF310">
    <property type="entry name" value="FATTY ALCOHOL:CAFFEOYL-COA ACYLTRANSFERASE"/>
    <property type="match status" value="1"/>
</dbReference>
<keyword evidence="1" id="KW-0808">Transferase</keyword>
<reference evidence="3" key="1">
    <citation type="journal article" date="2023" name="Mol. Phylogenet. Evol.">
        <title>Genome-scale phylogeny and comparative genomics of the fungal order Sordariales.</title>
        <authorList>
            <person name="Hensen N."/>
            <person name="Bonometti L."/>
            <person name="Westerberg I."/>
            <person name="Brannstrom I.O."/>
            <person name="Guillou S."/>
            <person name="Cros-Aarteil S."/>
            <person name="Calhoun S."/>
            <person name="Haridas S."/>
            <person name="Kuo A."/>
            <person name="Mondo S."/>
            <person name="Pangilinan J."/>
            <person name="Riley R."/>
            <person name="LaButti K."/>
            <person name="Andreopoulos B."/>
            <person name="Lipzen A."/>
            <person name="Chen C."/>
            <person name="Yan M."/>
            <person name="Daum C."/>
            <person name="Ng V."/>
            <person name="Clum A."/>
            <person name="Steindorff A."/>
            <person name="Ohm R.A."/>
            <person name="Martin F."/>
            <person name="Silar P."/>
            <person name="Natvig D.O."/>
            <person name="Lalanne C."/>
            <person name="Gautier V."/>
            <person name="Ament-Velasquez S.L."/>
            <person name="Kruys A."/>
            <person name="Hutchinson M.I."/>
            <person name="Powell A.J."/>
            <person name="Barry K."/>
            <person name="Miller A.N."/>
            <person name="Grigoriev I.V."/>
            <person name="Debuchy R."/>
            <person name="Gladieux P."/>
            <person name="Hiltunen Thoren M."/>
            <person name="Johannesson H."/>
        </authorList>
    </citation>
    <scope>NUCLEOTIDE SEQUENCE</scope>
    <source>
        <strain evidence="3">PSN243</strain>
    </source>
</reference>
<dbReference type="EMBL" id="MU865926">
    <property type="protein sequence ID" value="KAK4451959.1"/>
    <property type="molecule type" value="Genomic_DNA"/>
</dbReference>
<accession>A0AAV9GVL9</accession>
<protein>
    <submittedName>
        <fullName evidence="3">Trichothecene 3-O-acetyltransferase</fullName>
    </submittedName>
</protein>
<reference evidence="3" key="2">
    <citation type="submission" date="2023-05" db="EMBL/GenBank/DDBJ databases">
        <authorList>
            <consortium name="Lawrence Berkeley National Laboratory"/>
            <person name="Steindorff A."/>
            <person name="Hensen N."/>
            <person name="Bonometti L."/>
            <person name="Westerberg I."/>
            <person name="Brannstrom I.O."/>
            <person name="Guillou S."/>
            <person name="Cros-Aarteil S."/>
            <person name="Calhoun S."/>
            <person name="Haridas S."/>
            <person name="Kuo A."/>
            <person name="Mondo S."/>
            <person name="Pangilinan J."/>
            <person name="Riley R."/>
            <person name="Labutti K."/>
            <person name="Andreopoulos B."/>
            <person name="Lipzen A."/>
            <person name="Chen C."/>
            <person name="Yanf M."/>
            <person name="Daum C."/>
            <person name="Ng V."/>
            <person name="Clum A."/>
            <person name="Ohm R."/>
            <person name="Martin F."/>
            <person name="Silar P."/>
            <person name="Natvig D."/>
            <person name="Lalanne C."/>
            <person name="Gautier V."/>
            <person name="Ament-Velasquez S.L."/>
            <person name="Kruys A."/>
            <person name="Hutchinson M.I."/>
            <person name="Powell A.J."/>
            <person name="Barry K."/>
            <person name="Miller A.N."/>
            <person name="Grigoriev I.V."/>
            <person name="Debuchy R."/>
            <person name="Gladieux P."/>
            <person name="Thoren M.H."/>
            <person name="Johannesson H."/>
        </authorList>
    </citation>
    <scope>NUCLEOTIDE SEQUENCE</scope>
    <source>
        <strain evidence="3">PSN243</strain>
    </source>
</reference>